<keyword evidence="1" id="KW-0813">Transport</keyword>
<organism evidence="3 4">
    <name type="scientific">Strongylocentrotus purpuratus</name>
    <name type="common">Purple sea urchin</name>
    <dbReference type="NCBI Taxonomy" id="7668"/>
    <lineage>
        <taxon>Eukaryota</taxon>
        <taxon>Metazoa</taxon>
        <taxon>Echinodermata</taxon>
        <taxon>Eleutherozoa</taxon>
        <taxon>Echinozoa</taxon>
        <taxon>Echinoidea</taxon>
        <taxon>Euechinoidea</taxon>
        <taxon>Echinacea</taxon>
        <taxon>Camarodonta</taxon>
        <taxon>Echinidea</taxon>
        <taxon>Strongylocentrotidae</taxon>
        <taxon>Strongylocentrotus</taxon>
    </lineage>
</organism>
<accession>A0A7M7GLB2</accession>
<dbReference type="KEGG" id="spu:757011"/>
<dbReference type="OrthoDB" id="205255at2759"/>
<dbReference type="GeneID" id="757011"/>
<dbReference type="RefSeq" id="XP_003726875.2">
    <property type="nucleotide sequence ID" value="XM_003726827.3"/>
</dbReference>
<dbReference type="SUPFAM" id="SSF110004">
    <property type="entry name" value="Glycolipid transfer protein, GLTP"/>
    <property type="match status" value="1"/>
</dbReference>
<evidence type="ECO:0000313" key="4">
    <source>
        <dbReference type="Proteomes" id="UP000007110"/>
    </source>
</evidence>
<name>A0A7M7GLB2_STRPU</name>
<dbReference type="Gene3D" id="1.10.3520.10">
    <property type="entry name" value="Glycolipid transfer protein"/>
    <property type="match status" value="1"/>
</dbReference>
<feature type="domain" description="Glycolipid transfer protein" evidence="2">
    <location>
        <begin position="65"/>
        <end position="210"/>
    </location>
</feature>
<evidence type="ECO:0000256" key="1">
    <source>
        <dbReference type="ARBA" id="ARBA00022448"/>
    </source>
</evidence>
<dbReference type="Proteomes" id="UP000007110">
    <property type="component" value="Unassembled WGS sequence"/>
</dbReference>
<proteinExistence type="predicted"/>
<keyword evidence="4" id="KW-1185">Reference proteome</keyword>
<reference evidence="4" key="1">
    <citation type="submission" date="2015-02" db="EMBL/GenBank/DDBJ databases">
        <title>Genome sequencing for Strongylocentrotus purpuratus.</title>
        <authorList>
            <person name="Murali S."/>
            <person name="Liu Y."/>
            <person name="Vee V."/>
            <person name="English A."/>
            <person name="Wang M."/>
            <person name="Skinner E."/>
            <person name="Han Y."/>
            <person name="Muzny D.M."/>
            <person name="Worley K.C."/>
            <person name="Gibbs R.A."/>
        </authorList>
    </citation>
    <scope>NUCLEOTIDE SEQUENCE</scope>
</reference>
<dbReference type="EnsemblMetazoa" id="XM_003726827">
    <property type="protein sequence ID" value="XP_003726875"/>
    <property type="gene ID" value="LOC757011"/>
</dbReference>
<dbReference type="FunFam" id="1.10.3520.10:FF:000001">
    <property type="entry name" value="Pleckstrin domain-containing family A member 8"/>
    <property type="match status" value="1"/>
</dbReference>
<dbReference type="AlphaFoldDB" id="A0A7M7GLB2"/>
<dbReference type="PANTHER" id="PTHR10219:SF25">
    <property type="entry name" value="PLECKSTRIN HOMOLOGY DOMAIN-CONTAINING FAMILY A MEMBER 8"/>
    <property type="match status" value="1"/>
</dbReference>
<dbReference type="OMA" id="HYLEDMI"/>
<dbReference type="InterPro" id="IPR014830">
    <property type="entry name" value="Glycolipid_transfer_prot_dom"/>
</dbReference>
<protein>
    <recommendedName>
        <fullName evidence="2">Glycolipid transfer protein domain-containing protein</fullName>
    </recommendedName>
</protein>
<dbReference type="GO" id="GO:1902387">
    <property type="term" value="F:ceramide 1-phosphate binding"/>
    <property type="evidence" value="ECO:0000318"/>
    <property type="project" value="GO_Central"/>
</dbReference>
<dbReference type="InterPro" id="IPR036497">
    <property type="entry name" value="GLTP_sf"/>
</dbReference>
<evidence type="ECO:0000313" key="3">
    <source>
        <dbReference type="EnsemblMetazoa" id="XP_003726875"/>
    </source>
</evidence>
<dbReference type="PANTHER" id="PTHR10219">
    <property type="entry name" value="GLYCOLIPID TRANSFER PROTEIN-RELATED"/>
    <property type="match status" value="1"/>
</dbReference>
<sequence>MKRCPYPCTLHCIAHETHHSFAARCLQSTLLPHKSKVRAVSLTSKMSFYSNLEARYKTVPQDGRIETLTFLEASRVSILPLLDILGKNAFAMVRMDVNGNIVKLMNKYNERPDDFHTLTAIVDEELEQCTTNDNNSATDALIWLTRGLNFICIFIQNILDGKNEGDDIKPCISGAYDITLKQHHHWLVKKAVQVAYRAAPYHSDLMRILQGDEESKEVFMSQVRDYHMLLKDHVAAIQEIYSARSLNPRP</sequence>
<reference evidence="3" key="2">
    <citation type="submission" date="2021-01" db="UniProtKB">
        <authorList>
            <consortium name="EnsemblMetazoa"/>
        </authorList>
    </citation>
    <scope>IDENTIFICATION</scope>
</reference>
<dbReference type="InParanoid" id="A0A7M7GLB2"/>
<dbReference type="GO" id="GO:0005829">
    <property type="term" value="C:cytosol"/>
    <property type="evidence" value="ECO:0000318"/>
    <property type="project" value="GO_Central"/>
</dbReference>
<evidence type="ECO:0000259" key="2">
    <source>
        <dbReference type="Pfam" id="PF08718"/>
    </source>
</evidence>
<dbReference type="FunCoup" id="A0A7M7GLB2">
    <property type="interactions" value="1337"/>
</dbReference>
<dbReference type="GO" id="GO:0120009">
    <property type="term" value="P:intermembrane lipid transfer"/>
    <property type="evidence" value="ECO:0000318"/>
    <property type="project" value="GO_Central"/>
</dbReference>
<dbReference type="GO" id="GO:1902388">
    <property type="term" value="F:ceramide 1-phosphate transfer activity"/>
    <property type="evidence" value="ECO:0000318"/>
    <property type="project" value="GO_Central"/>
</dbReference>
<dbReference type="GO" id="GO:0035627">
    <property type="term" value="P:ceramide transport"/>
    <property type="evidence" value="ECO:0000318"/>
    <property type="project" value="GO_Central"/>
</dbReference>
<dbReference type="Pfam" id="PF08718">
    <property type="entry name" value="GLTP"/>
    <property type="match status" value="1"/>
</dbReference>